<dbReference type="GO" id="GO:0008237">
    <property type="term" value="F:metallopeptidase activity"/>
    <property type="evidence" value="ECO:0007669"/>
    <property type="project" value="UniProtKB-KW"/>
</dbReference>
<dbReference type="InterPro" id="IPR038438">
    <property type="entry name" value="PepN_Ig-like_sf"/>
</dbReference>
<evidence type="ECO:0000256" key="4">
    <source>
        <dbReference type="ARBA" id="ARBA00022670"/>
    </source>
</evidence>
<feature type="region of interest" description="Disordered" evidence="9">
    <location>
        <begin position="1"/>
        <end position="57"/>
    </location>
</feature>
<dbReference type="Gene3D" id="2.60.40.1840">
    <property type="match status" value="1"/>
</dbReference>
<dbReference type="InterPro" id="IPR045357">
    <property type="entry name" value="Aminopeptidase_N-like_N"/>
</dbReference>
<feature type="domain" description="Peptidase M1 alanyl aminopeptidase Ig-like fold" evidence="11">
    <location>
        <begin position="618"/>
        <end position="731"/>
    </location>
</feature>
<evidence type="ECO:0000259" key="13">
    <source>
        <dbReference type="Pfam" id="PF17900"/>
    </source>
</evidence>
<dbReference type="CDD" id="cd09600">
    <property type="entry name" value="M1_APN"/>
    <property type="match status" value="1"/>
</dbReference>
<dbReference type="Gene3D" id="1.10.390.10">
    <property type="entry name" value="Neutral Protease Domain 2"/>
    <property type="match status" value="1"/>
</dbReference>
<dbReference type="NCBIfam" id="TIGR02414">
    <property type="entry name" value="pepN_proteo"/>
    <property type="match status" value="1"/>
</dbReference>
<dbReference type="FunFam" id="3.30.2010.30:FF:000002">
    <property type="entry name" value="Putative aminopeptidase N"/>
    <property type="match status" value="1"/>
</dbReference>
<dbReference type="PANTHER" id="PTHR46322:SF1">
    <property type="entry name" value="PUROMYCIN-SENSITIVE AMINOPEPTIDASE"/>
    <property type="match status" value="1"/>
</dbReference>
<evidence type="ECO:0000256" key="7">
    <source>
        <dbReference type="ARBA" id="ARBA00022833"/>
    </source>
</evidence>
<dbReference type="Gene3D" id="3.30.2010.30">
    <property type="match status" value="1"/>
</dbReference>
<evidence type="ECO:0000313" key="14">
    <source>
        <dbReference type="EMBL" id="PRW44432.1"/>
    </source>
</evidence>
<dbReference type="GO" id="GO:0006508">
    <property type="term" value="P:proteolysis"/>
    <property type="evidence" value="ECO:0007669"/>
    <property type="project" value="UniProtKB-KW"/>
</dbReference>
<dbReference type="SUPFAM" id="SSF55486">
    <property type="entry name" value="Metalloproteases ('zincins'), catalytic domain"/>
    <property type="match status" value="1"/>
</dbReference>
<dbReference type="InterPro" id="IPR035414">
    <property type="entry name" value="Peptidase_M1_pepN_Ig-like"/>
</dbReference>
<comment type="caution">
    <text evidence="14">The sequence shown here is derived from an EMBL/GenBank/DDBJ whole genome shotgun (WGS) entry which is preliminary data.</text>
</comment>
<dbReference type="InterPro" id="IPR042097">
    <property type="entry name" value="Aminopeptidase_N-like_N_sf"/>
</dbReference>
<dbReference type="GO" id="GO:0008270">
    <property type="term" value="F:zinc ion binding"/>
    <property type="evidence" value="ECO:0007669"/>
    <property type="project" value="InterPro"/>
</dbReference>
<evidence type="ECO:0000259" key="11">
    <source>
        <dbReference type="Pfam" id="PF11940"/>
    </source>
</evidence>
<keyword evidence="15" id="KW-1185">Reference proteome</keyword>
<organism evidence="14 15">
    <name type="scientific">Chlorella sorokiniana</name>
    <name type="common">Freshwater green alga</name>
    <dbReference type="NCBI Taxonomy" id="3076"/>
    <lineage>
        <taxon>Eukaryota</taxon>
        <taxon>Viridiplantae</taxon>
        <taxon>Chlorophyta</taxon>
        <taxon>core chlorophytes</taxon>
        <taxon>Trebouxiophyceae</taxon>
        <taxon>Chlorellales</taxon>
        <taxon>Chlorellaceae</taxon>
        <taxon>Chlorella clade</taxon>
        <taxon>Chlorella</taxon>
    </lineage>
</organism>
<dbReference type="InterPro" id="IPR037144">
    <property type="entry name" value="Peptidase_M1_pepN_C_sf"/>
</dbReference>
<comment type="cofactor">
    <cofactor evidence="1">
        <name>Zn(2+)</name>
        <dbReference type="ChEBI" id="CHEBI:29105"/>
    </cofactor>
</comment>
<feature type="domain" description="Aminopeptidase N-like N-terminal" evidence="13">
    <location>
        <begin position="279"/>
        <end position="350"/>
    </location>
</feature>
<feature type="domain" description="Peptidase M1 alanyl aminopeptidase C-terminal" evidence="12">
    <location>
        <begin position="737"/>
        <end position="1097"/>
    </location>
</feature>
<reference evidence="14 15" key="1">
    <citation type="journal article" date="2018" name="Plant J.">
        <title>Genome sequences of Chlorella sorokiniana UTEX 1602 and Micractinium conductrix SAG 241.80: implications to maltose excretion by a green alga.</title>
        <authorList>
            <person name="Arriola M.B."/>
            <person name="Velmurugan N."/>
            <person name="Zhang Y."/>
            <person name="Plunkett M.H."/>
            <person name="Hondzo H."/>
            <person name="Barney B.M."/>
        </authorList>
    </citation>
    <scope>NUCLEOTIDE SEQUENCE [LARGE SCALE GENOMIC DNA]</scope>
    <source>
        <strain evidence="15">UTEX 1602</strain>
    </source>
</reference>
<evidence type="ECO:0000256" key="1">
    <source>
        <dbReference type="ARBA" id="ARBA00001947"/>
    </source>
</evidence>
<accession>A0A2P6TK17</accession>
<proteinExistence type="inferred from homology"/>
<keyword evidence="6" id="KW-0378">Hydrolase</keyword>
<protein>
    <submittedName>
        <fullName evidence="14">Puromycin-sensitive aminopeptidase isoform X2</fullName>
    </submittedName>
</protein>
<evidence type="ECO:0000256" key="9">
    <source>
        <dbReference type="SAM" id="MobiDB-lite"/>
    </source>
</evidence>
<dbReference type="Pfam" id="PF01433">
    <property type="entry name" value="Peptidase_M1"/>
    <property type="match status" value="1"/>
</dbReference>
<name>A0A2P6TK17_CHLSO</name>
<keyword evidence="7" id="KW-0862">Zinc</keyword>
<feature type="compositionally biased region" description="Basic and acidic residues" evidence="9">
    <location>
        <begin position="47"/>
        <end position="57"/>
    </location>
</feature>
<keyword evidence="8" id="KW-0482">Metalloprotease</keyword>
<dbReference type="Proteomes" id="UP000239899">
    <property type="component" value="Unassembled WGS sequence"/>
</dbReference>
<dbReference type="EMBL" id="LHPG02000013">
    <property type="protein sequence ID" value="PRW44432.1"/>
    <property type="molecule type" value="Genomic_DNA"/>
</dbReference>
<dbReference type="GO" id="GO:0004177">
    <property type="term" value="F:aminopeptidase activity"/>
    <property type="evidence" value="ECO:0007669"/>
    <property type="project" value="UniProtKB-KW"/>
</dbReference>
<evidence type="ECO:0000259" key="10">
    <source>
        <dbReference type="Pfam" id="PF01433"/>
    </source>
</evidence>
<evidence type="ECO:0000256" key="8">
    <source>
        <dbReference type="ARBA" id="ARBA00023049"/>
    </source>
</evidence>
<keyword evidence="5" id="KW-0479">Metal-binding</keyword>
<evidence type="ECO:0000256" key="6">
    <source>
        <dbReference type="ARBA" id="ARBA00022801"/>
    </source>
</evidence>
<evidence type="ECO:0000256" key="2">
    <source>
        <dbReference type="ARBA" id="ARBA00010136"/>
    </source>
</evidence>
<gene>
    <name evidence="14" type="ORF">C2E21_6538</name>
</gene>
<dbReference type="Pfam" id="PF17900">
    <property type="entry name" value="Peptidase_M1_N"/>
    <property type="match status" value="1"/>
</dbReference>
<feature type="compositionally biased region" description="Acidic residues" evidence="9">
    <location>
        <begin position="15"/>
        <end position="46"/>
    </location>
</feature>
<sequence>MPAWGCCWREPESSSSEEEDSEESGSSEEEEESSGSEEESSSEEEGEARHGLEGLHLADHEPALAAGAAAGTAVAAGAAVAAAANGRQQVQQQVPPMPAAYPPYPAAYAAPPAPQIAPYSLPDARQQAVAAAHYGTHSSSHAEEDSNSEEEGAVRRLVDYRPPHYTVTDAHLTFRLHPEETVVDALLTVCATAPAAPGYGPPPLVLDGRKDLRLVSVSINGHQLAPGQYHQDPKALTIPTSMLPPAAGQPGAQFQLAARVLLCPRSNTHLEGLFMTGGLLVTDNEPEGFRGITYFIDRPDVAARYTVRLEADKAACPVLLSNGKCTESGDLPNGRHFATWVDPVPKPSYLFCMVAGQLTSLEGRHVTRSGRTIQLRVWAAKEEIEARRADWALACLQAAMRWDEETFGVECDLDLFQIVAVPNLQSGGMENVGLNTFDASHILACPATATDDDYQNVERTIAHEFFHHQTGNRVTVRDWFQLTLKEGLTVYREQEFAASKQYRYAPCARVEAASDLREGLLDEDSGPLAHPPRPAEVYSVENFYSDTVYNKGAEIVRMLETSLGRPAFLAGLRAFLERHRGGAATCEDLLAAMAGAAGGRQEAAAAASLMLRWYNQAGTPEVEAAGEWNPNARTYTLRLSQRTEPTPGEPRKQPVPIPVAIGLLGRGSGQQLPLHLSSGSLAPASMAEAAAAPTSLVLLLTAPKQSWVFSGVDEEPVLSLLRGCSAPVTLTVKGRRDADLALLVAADHDPYVRWDAVQELGLRALLKVYRAALGKGSKYKAGQPYPPPAAVAAAEAAAAKAAAPLVPGLRHVLTADPVGSAEFGAWALNLPGDMGIYERDDEDGVDPGMLQVARHSLERALAAALRPELGSAVLALDAALGVDTAAPGSAARYAVPYAYSAQAAAQRSMRQAALYLLATLGEPAVLADLQARLAGATNLTEAVGAAEALDRAGGAARAAALSAFHDAWGGTTAGLHSWMGLVAGCEQPGSLAEVAALPRHPRFQLGSPGASLAVWDAFSGSNFNFHAPDGSGYKFVADAVLLLDKVNRWQAAELAANLVDWEAVEPRRSRLLRAQLERLAATKGLSSPVMDLVEAALEEDSDDE</sequence>
<dbReference type="SUPFAM" id="SSF63737">
    <property type="entry name" value="Leukotriene A4 hydrolase N-terminal domain"/>
    <property type="match status" value="1"/>
</dbReference>
<comment type="similarity">
    <text evidence="2">Belongs to the peptidase M1 family.</text>
</comment>
<evidence type="ECO:0000256" key="3">
    <source>
        <dbReference type="ARBA" id="ARBA00022438"/>
    </source>
</evidence>
<dbReference type="Gene3D" id="1.25.50.10">
    <property type="entry name" value="Peptidase M1, alanyl aminopeptidase, C-terminal domain"/>
    <property type="match status" value="1"/>
</dbReference>
<dbReference type="Pfam" id="PF11940">
    <property type="entry name" value="DUF3458"/>
    <property type="match status" value="1"/>
</dbReference>
<evidence type="ECO:0000256" key="5">
    <source>
        <dbReference type="ARBA" id="ARBA00022723"/>
    </source>
</evidence>
<dbReference type="AlphaFoldDB" id="A0A2P6TK17"/>
<feature type="region of interest" description="Disordered" evidence="9">
    <location>
        <begin position="128"/>
        <end position="152"/>
    </location>
</feature>
<dbReference type="InterPro" id="IPR012779">
    <property type="entry name" value="Peptidase_M1_pepN"/>
</dbReference>
<dbReference type="Gene3D" id="2.60.40.1730">
    <property type="entry name" value="tricorn interacting facor f3 domain"/>
    <property type="match status" value="1"/>
</dbReference>
<keyword evidence="4" id="KW-0645">Protease</keyword>
<dbReference type="InterPro" id="IPR024601">
    <property type="entry name" value="Peptidase_M1_pepN_C"/>
</dbReference>
<evidence type="ECO:0000313" key="15">
    <source>
        <dbReference type="Proteomes" id="UP000239899"/>
    </source>
</evidence>
<dbReference type="Pfam" id="PF17432">
    <property type="entry name" value="DUF3458_C"/>
    <property type="match status" value="1"/>
</dbReference>
<dbReference type="STRING" id="3076.A0A2P6TK17"/>
<evidence type="ECO:0000259" key="12">
    <source>
        <dbReference type="Pfam" id="PF17432"/>
    </source>
</evidence>
<dbReference type="InterPro" id="IPR014782">
    <property type="entry name" value="Peptidase_M1_dom"/>
</dbReference>
<dbReference type="PANTHER" id="PTHR46322">
    <property type="entry name" value="PUROMYCIN-SENSITIVE AMINOPEPTIDASE"/>
    <property type="match status" value="1"/>
</dbReference>
<dbReference type="InterPro" id="IPR027268">
    <property type="entry name" value="Peptidase_M4/M1_CTD_sf"/>
</dbReference>
<dbReference type="OrthoDB" id="510539at2759"/>
<keyword evidence="3 14" id="KW-0031">Aminopeptidase</keyword>
<feature type="domain" description="Peptidase M1 membrane alanine aminopeptidase" evidence="10">
    <location>
        <begin position="391"/>
        <end position="598"/>
    </location>
</feature>